<evidence type="ECO:0000313" key="3">
    <source>
        <dbReference type="Proteomes" id="UP000664844"/>
    </source>
</evidence>
<feature type="domain" description="Glycosyltransferase 2-like prokaryotic type" evidence="1">
    <location>
        <begin position="5"/>
        <end position="252"/>
    </location>
</feature>
<proteinExistence type="predicted"/>
<comment type="caution">
    <text evidence="2">The sequence shown here is derived from an EMBL/GenBank/DDBJ whole genome shotgun (WGS) entry which is preliminary data.</text>
</comment>
<dbReference type="EMBL" id="JAFLQW010000280">
    <property type="protein sequence ID" value="MBO0349487.1"/>
    <property type="molecule type" value="Genomic_DNA"/>
</dbReference>
<dbReference type="RefSeq" id="WP_207088014.1">
    <property type="nucleotide sequence ID" value="NZ_JAFLQW010000280.1"/>
</dbReference>
<dbReference type="CDD" id="cd00761">
    <property type="entry name" value="Glyco_tranf_GTA_type"/>
    <property type="match status" value="1"/>
</dbReference>
<sequence>MPLISVIIPVFNSQKTINETIGSVLKQTLSNLEVIVINDGSTDEGLEKIATIKDPRVQVFSYPNAGVAVSRNRGIERARGEYISFLDADDLWTPDKLEAQLKALQENPPAAVAYSWTDYIDEAGNFLYHGSHITVNGDVTAKLLFKNFIENGSNPLIRRHALVEVGEFDSSLPPAEDWDMWLRLAARYHFVAVPHPQILYRMSAGANSANISKMETQGLKVIHHALSLTPDSLQSLKKPSIANFYQYLTFRVLTGNPSRTQCLSAARCFGYAIINDPGMLQRQNRLMSIVFLKIIAGILLPPQQARKLLKMLKERFSKLE</sequence>
<accession>A0ABS3FRK5</accession>
<dbReference type="SUPFAM" id="SSF53448">
    <property type="entry name" value="Nucleotide-diphospho-sugar transferases"/>
    <property type="match status" value="1"/>
</dbReference>
<dbReference type="PANTHER" id="PTHR43685">
    <property type="entry name" value="GLYCOSYLTRANSFERASE"/>
    <property type="match status" value="1"/>
</dbReference>
<dbReference type="PANTHER" id="PTHR43685:SF2">
    <property type="entry name" value="GLYCOSYLTRANSFERASE 2-LIKE DOMAIN-CONTAINING PROTEIN"/>
    <property type="match status" value="1"/>
</dbReference>
<keyword evidence="3" id="KW-1185">Reference proteome</keyword>
<dbReference type="Gene3D" id="3.90.550.10">
    <property type="entry name" value="Spore Coat Polysaccharide Biosynthesis Protein SpsA, Chain A"/>
    <property type="match status" value="1"/>
</dbReference>
<dbReference type="InterPro" id="IPR019290">
    <property type="entry name" value="GlycosylTrfase-like_prok"/>
</dbReference>
<name>A0ABS3FRK5_9CYAN</name>
<dbReference type="Pfam" id="PF10111">
    <property type="entry name" value="Glyco_tranf_2_2"/>
    <property type="match status" value="1"/>
</dbReference>
<evidence type="ECO:0000259" key="1">
    <source>
        <dbReference type="Pfam" id="PF10111"/>
    </source>
</evidence>
<reference evidence="2 3" key="1">
    <citation type="submission" date="2021-03" db="EMBL/GenBank/DDBJ databases">
        <title>Metabolic Capacity of the Antarctic Cyanobacterium Phormidium pseudopriestleyi that Sustains Oxygenic Photosynthesis in the Presence of Hydrogen Sulfide.</title>
        <authorList>
            <person name="Lumian J.E."/>
            <person name="Jungblut A.D."/>
            <person name="Dillon M.L."/>
            <person name="Hawes I."/>
            <person name="Doran P.T."/>
            <person name="Mackey T.J."/>
            <person name="Dick G.J."/>
            <person name="Grettenberger C.L."/>
            <person name="Sumner D.Y."/>
        </authorList>
    </citation>
    <scope>NUCLEOTIDE SEQUENCE [LARGE SCALE GENOMIC DNA]</scope>
    <source>
        <strain evidence="2 3">FRX01</strain>
    </source>
</reference>
<dbReference type="InterPro" id="IPR050834">
    <property type="entry name" value="Glycosyltransf_2"/>
</dbReference>
<dbReference type="Proteomes" id="UP000664844">
    <property type="component" value="Unassembled WGS sequence"/>
</dbReference>
<dbReference type="InterPro" id="IPR029044">
    <property type="entry name" value="Nucleotide-diphossugar_trans"/>
</dbReference>
<evidence type="ECO:0000313" key="2">
    <source>
        <dbReference type="EMBL" id="MBO0349487.1"/>
    </source>
</evidence>
<organism evidence="2 3">
    <name type="scientific">Phormidium pseudopriestleyi FRX01</name>
    <dbReference type="NCBI Taxonomy" id="1759528"/>
    <lineage>
        <taxon>Bacteria</taxon>
        <taxon>Bacillati</taxon>
        <taxon>Cyanobacteriota</taxon>
        <taxon>Cyanophyceae</taxon>
        <taxon>Oscillatoriophycideae</taxon>
        <taxon>Oscillatoriales</taxon>
        <taxon>Oscillatoriaceae</taxon>
        <taxon>Phormidium</taxon>
    </lineage>
</organism>
<protein>
    <submittedName>
        <fullName evidence="2">Glycosyltransferase</fullName>
    </submittedName>
</protein>
<gene>
    <name evidence="2" type="ORF">J0895_10275</name>
</gene>